<dbReference type="Proteomes" id="UP000299102">
    <property type="component" value="Unassembled WGS sequence"/>
</dbReference>
<organism evidence="1 2">
    <name type="scientific">Eumeta variegata</name>
    <name type="common">Bagworm moth</name>
    <name type="synonym">Eumeta japonica</name>
    <dbReference type="NCBI Taxonomy" id="151549"/>
    <lineage>
        <taxon>Eukaryota</taxon>
        <taxon>Metazoa</taxon>
        <taxon>Ecdysozoa</taxon>
        <taxon>Arthropoda</taxon>
        <taxon>Hexapoda</taxon>
        <taxon>Insecta</taxon>
        <taxon>Pterygota</taxon>
        <taxon>Neoptera</taxon>
        <taxon>Endopterygota</taxon>
        <taxon>Lepidoptera</taxon>
        <taxon>Glossata</taxon>
        <taxon>Ditrysia</taxon>
        <taxon>Tineoidea</taxon>
        <taxon>Psychidae</taxon>
        <taxon>Oiketicinae</taxon>
        <taxon>Eumeta</taxon>
    </lineage>
</organism>
<reference evidence="1 2" key="1">
    <citation type="journal article" date="2019" name="Commun. Biol.">
        <title>The bagworm genome reveals a unique fibroin gene that provides high tensile strength.</title>
        <authorList>
            <person name="Kono N."/>
            <person name="Nakamura H."/>
            <person name="Ohtoshi R."/>
            <person name="Tomita M."/>
            <person name="Numata K."/>
            <person name="Arakawa K."/>
        </authorList>
    </citation>
    <scope>NUCLEOTIDE SEQUENCE [LARGE SCALE GENOMIC DNA]</scope>
</reference>
<gene>
    <name evidence="1" type="ORF">EVAR_16269_1</name>
</gene>
<dbReference type="AlphaFoldDB" id="A0A4C1U5Y6"/>
<keyword evidence="2" id="KW-1185">Reference proteome</keyword>
<protein>
    <submittedName>
        <fullName evidence="1">Uncharacterized protein</fullName>
    </submittedName>
</protein>
<evidence type="ECO:0000313" key="2">
    <source>
        <dbReference type="Proteomes" id="UP000299102"/>
    </source>
</evidence>
<proteinExistence type="predicted"/>
<evidence type="ECO:0000313" key="1">
    <source>
        <dbReference type="EMBL" id="GBP21719.1"/>
    </source>
</evidence>
<comment type="caution">
    <text evidence="1">The sequence shown here is derived from an EMBL/GenBank/DDBJ whole genome shotgun (WGS) entry which is preliminary data.</text>
</comment>
<name>A0A4C1U5Y6_EUMVA</name>
<sequence length="464" mass="53298">MIYTWQSHVVHENGPARAARCFTLTEHRCESTLLSFRHPPPNQEVGNSLVTLLGFSVAQQNPYLLQARRKELRSKNFQKCSKKFKFNIGSRLELRRHQGQEKEYNTMHETVAVKLVMKASQWHKIGGWGRTSKGRGALNLRITAFAGDSDRRSSVGCTEISVIYLFRILRGGNDEWKNTFYRFGEMPNTWDLEVCQSFANSDGEPIKLPENLESLPRAEHFAAQRHRWNTNEACMSIGGGLWLLVEMLSSPFDHCVAAFHLTRLCPHLSVVFNTPYTLVDVIVCNFLKNEDVLIWHETNLGVRYLSILSNQYSILWIEIRSGEADWRVSGIHNKDISDNNSSDVTALVIDKIRARTAPGRRGGRCSAKFSTFGLRPKGEAKYVPNIQYYCIKLWLIRFLKTNHATFPEPRRKRQPPLLDVLTNAMTIPISRFQSNLSNAVRLSCRLLNVEQWEELCRKLLQFNS</sequence>
<accession>A0A4C1U5Y6</accession>
<dbReference type="EMBL" id="BGZK01000131">
    <property type="protein sequence ID" value="GBP21719.1"/>
    <property type="molecule type" value="Genomic_DNA"/>
</dbReference>
<dbReference type="OrthoDB" id="7446721at2759"/>